<proteinExistence type="predicted"/>
<accession>A0A6C0J8U0</accession>
<dbReference type="AlphaFoldDB" id="A0A6C0J8U0"/>
<evidence type="ECO:0000313" key="1">
    <source>
        <dbReference type="EMBL" id="QHU02175.1"/>
    </source>
</evidence>
<reference evidence="1" key="1">
    <citation type="journal article" date="2020" name="Nature">
        <title>Giant virus diversity and host interactions through global metagenomics.</title>
        <authorList>
            <person name="Schulz F."/>
            <person name="Roux S."/>
            <person name="Paez-Espino D."/>
            <person name="Jungbluth S."/>
            <person name="Walsh D.A."/>
            <person name="Denef V.J."/>
            <person name="McMahon K.D."/>
            <person name="Konstantinidis K.T."/>
            <person name="Eloe-Fadrosh E.A."/>
            <person name="Kyrpides N.C."/>
            <person name="Woyke T."/>
        </authorList>
    </citation>
    <scope>NUCLEOTIDE SEQUENCE</scope>
    <source>
        <strain evidence="1">GVMAG-M-3300025880-75</strain>
    </source>
</reference>
<dbReference type="EMBL" id="MN740355">
    <property type="protein sequence ID" value="QHU02175.1"/>
    <property type="molecule type" value="Genomic_DNA"/>
</dbReference>
<organism evidence="1">
    <name type="scientific">viral metagenome</name>
    <dbReference type="NCBI Taxonomy" id="1070528"/>
    <lineage>
        <taxon>unclassified sequences</taxon>
        <taxon>metagenomes</taxon>
        <taxon>organismal metagenomes</taxon>
    </lineage>
</organism>
<name>A0A6C0J8U0_9ZZZZ</name>
<sequence>MDVDINIDPNNMKIDCIMLQKMIFIHNALEKGWAIKKKNRVYVFTKNHEGKKEVMLEDYLRRFMLDNLDISKIK</sequence>
<protein>
    <submittedName>
        <fullName evidence="1">Uncharacterized protein</fullName>
    </submittedName>
</protein>